<dbReference type="RefSeq" id="WP_241712156.1">
    <property type="nucleotide sequence ID" value="NZ_JALBUF010000001.1"/>
</dbReference>
<dbReference type="Gene3D" id="3.40.630.30">
    <property type="match status" value="1"/>
</dbReference>
<dbReference type="InterPro" id="IPR016181">
    <property type="entry name" value="Acyl_CoA_acyltransferase"/>
</dbReference>
<organism evidence="2 3">
    <name type="scientific">Sulfoacidibacillus ferrooxidans</name>
    <dbReference type="NCBI Taxonomy" id="2005001"/>
    <lineage>
        <taxon>Bacteria</taxon>
        <taxon>Bacillati</taxon>
        <taxon>Bacillota</taxon>
        <taxon>Bacilli</taxon>
        <taxon>Bacillales</taxon>
        <taxon>Alicyclobacillaceae</taxon>
        <taxon>Sulfoacidibacillus</taxon>
    </lineage>
</organism>
<dbReference type="PROSITE" id="PS51186">
    <property type="entry name" value="GNAT"/>
    <property type="match status" value="1"/>
</dbReference>
<evidence type="ECO:0000313" key="3">
    <source>
        <dbReference type="Proteomes" id="UP001139263"/>
    </source>
</evidence>
<dbReference type="SUPFAM" id="SSF55729">
    <property type="entry name" value="Acyl-CoA N-acyltransferases (Nat)"/>
    <property type="match status" value="1"/>
</dbReference>
<proteinExistence type="predicted"/>
<name>A0A9X1VAU6_9BACL</name>
<protein>
    <recommendedName>
        <fullName evidence="1">N-acetyltransferase domain-containing protein</fullName>
    </recommendedName>
</protein>
<evidence type="ECO:0000259" key="1">
    <source>
        <dbReference type="PROSITE" id="PS51186"/>
    </source>
</evidence>
<dbReference type="AlphaFoldDB" id="A0A9X1VAU6"/>
<dbReference type="EMBL" id="JALBUF010000001">
    <property type="protein sequence ID" value="MCI0182572.1"/>
    <property type="molecule type" value="Genomic_DNA"/>
</dbReference>
<dbReference type="InterPro" id="IPR000182">
    <property type="entry name" value="GNAT_dom"/>
</dbReference>
<dbReference type="Proteomes" id="UP001139263">
    <property type="component" value="Unassembled WGS sequence"/>
</dbReference>
<feature type="domain" description="N-acetyltransferase" evidence="1">
    <location>
        <begin position="19"/>
        <end position="169"/>
    </location>
</feature>
<gene>
    <name evidence="2" type="ORF">MM817_00833</name>
</gene>
<accession>A0A9X1VAU6</accession>
<dbReference type="GO" id="GO:0016747">
    <property type="term" value="F:acyltransferase activity, transferring groups other than amino-acyl groups"/>
    <property type="evidence" value="ECO:0007669"/>
    <property type="project" value="InterPro"/>
</dbReference>
<sequence>MENSSIQLRCYASDDCSYLVDRCCIYHAHEQTDTWRRREWPFASMIAAHEQWMALSLQSIDDQTPCAYSIIDTSTHGDTVVGMIAVTHYDEHLHCGLLGTYITPDRRGEGIQKLAKECLFQLLPSSVHMLYAIIAVHNQASLHAMAKLTSKRLLSADEIRSLPLWITLELWKAGETAHVFHIDLAQYRGTQ</sequence>
<evidence type="ECO:0000313" key="2">
    <source>
        <dbReference type="EMBL" id="MCI0182572.1"/>
    </source>
</evidence>
<comment type="caution">
    <text evidence="2">The sequence shown here is derived from an EMBL/GenBank/DDBJ whole genome shotgun (WGS) entry which is preliminary data.</text>
</comment>
<reference evidence="2" key="1">
    <citation type="submission" date="2022-03" db="EMBL/GenBank/DDBJ databases">
        <title>Draft Genome Sequence of Firmicute Strain S0AB, a Heterotrophic Iron/Sulfur-Oxidizing Extreme Acidophile.</title>
        <authorList>
            <person name="Vergara E."/>
            <person name="Pakostova E."/>
            <person name="Johnson D.B."/>
            <person name="Holmes D.S."/>
        </authorList>
    </citation>
    <scope>NUCLEOTIDE SEQUENCE</scope>
    <source>
        <strain evidence="2">S0AB</strain>
    </source>
</reference>
<dbReference type="Pfam" id="PF13302">
    <property type="entry name" value="Acetyltransf_3"/>
    <property type="match status" value="1"/>
</dbReference>
<keyword evidence="3" id="KW-1185">Reference proteome</keyword>